<keyword evidence="2" id="KW-1185">Reference proteome</keyword>
<dbReference type="RefSeq" id="WP_079289989.1">
    <property type="nucleotide sequence ID" value="NZ_MWPS01000010.1"/>
</dbReference>
<protein>
    <recommendedName>
        <fullName evidence="3">DUF1643 domain-containing protein</fullName>
    </recommendedName>
</protein>
<name>A0A1V4EVN4_9BACL</name>
<evidence type="ECO:0008006" key="3">
    <source>
        <dbReference type="Google" id="ProtNLM"/>
    </source>
</evidence>
<organism evidence="1 2">
    <name type="scientific">Ferroacidibacillus organovorans</name>
    <dbReference type="NCBI Taxonomy" id="1765683"/>
    <lineage>
        <taxon>Bacteria</taxon>
        <taxon>Bacillati</taxon>
        <taxon>Bacillota</taxon>
        <taxon>Bacilli</taxon>
        <taxon>Bacillales</taxon>
        <taxon>Alicyclobacillaceae</taxon>
        <taxon>Ferroacidibacillus</taxon>
    </lineage>
</organism>
<dbReference type="Proteomes" id="UP000190229">
    <property type="component" value="Unassembled WGS sequence"/>
</dbReference>
<gene>
    <name evidence="1" type="ORF">B2M26_03900</name>
</gene>
<comment type="caution">
    <text evidence="1">The sequence shown here is derived from an EMBL/GenBank/DDBJ whole genome shotgun (WGS) entry which is preliminary data.</text>
</comment>
<proteinExistence type="predicted"/>
<dbReference type="PIRSF" id="PIRSF032209">
    <property type="entry name" value="UCP032209"/>
    <property type="match status" value="1"/>
</dbReference>
<dbReference type="EMBL" id="MWPS01000010">
    <property type="protein sequence ID" value="OPG16961.1"/>
    <property type="molecule type" value="Genomic_DNA"/>
</dbReference>
<dbReference type="AlphaFoldDB" id="A0A1V4EVN4"/>
<sequence length="177" mass="20583">MRLQHECDTCEVIHSDAIFDLDHRYRYSLTRCWDSKGSRMVFLMLNPSTADAHQNDPTITRCMNFSRRWGFGSLEVVNLFAYRSTDPGMLSVVDDPIGPENDAYILNAITRSELVVLAWGTKGVLRQRDQEVLNLISDHELYALEISKYGHPKHPLYLRSEVWPTRFRMDDSTLVFR</sequence>
<evidence type="ECO:0000313" key="2">
    <source>
        <dbReference type="Proteomes" id="UP000190229"/>
    </source>
</evidence>
<reference evidence="1 2" key="1">
    <citation type="submission" date="2017-02" db="EMBL/GenBank/DDBJ databases">
        <title>Draft genome of Acidibacillus ferrooxidans Huett2.</title>
        <authorList>
            <person name="Schopf S."/>
        </authorList>
    </citation>
    <scope>NUCLEOTIDE SEQUENCE [LARGE SCALE GENOMIC DNA]</scope>
    <source>
        <strain evidence="1 2">Huett2</strain>
    </source>
</reference>
<accession>A0A1V4EVN4</accession>
<evidence type="ECO:0000313" key="1">
    <source>
        <dbReference type="EMBL" id="OPG16961.1"/>
    </source>
</evidence>
<dbReference type="InterPro" id="IPR016992">
    <property type="entry name" value="UCP032209"/>
</dbReference>
<dbReference type="Pfam" id="PF07799">
    <property type="entry name" value="DUF1643"/>
    <property type="match status" value="1"/>
</dbReference>
<dbReference type="InterPro" id="IPR012441">
    <property type="entry name" value="DUF1643"/>
</dbReference>